<evidence type="ECO:0000313" key="3">
    <source>
        <dbReference type="Proteomes" id="UP000586827"/>
    </source>
</evidence>
<protein>
    <submittedName>
        <fullName evidence="2">Uncharacterized protein</fullName>
    </submittedName>
</protein>
<evidence type="ECO:0000313" key="2">
    <source>
        <dbReference type="EMBL" id="NNH71449.1"/>
    </source>
</evidence>
<evidence type="ECO:0000256" key="1">
    <source>
        <dbReference type="SAM" id="MobiDB-lite"/>
    </source>
</evidence>
<dbReference type="RefSeq" id="WP_067521284.1">
    <property type="nucleotide sequence ID" value="NZ_JABELX010000005.1"/>
</dbReference>
<feature type="region of interest" description="Disordered" evidence="1">
    <location>
        <begin position="36"/>
        <end position="56"/>
    </location>
</feature>
<sequence length="70" mass="7641">MTAATIKVPKATRDRLHRLAAAHGLTLAQQIDRLIDESATKPRPTTGGYRSDRPLDAEEIAAELNRGFGE</sequence>
<reference evidence="2 3" key="1">
    <citation type="submission" date="2020-05" db="EMBL/GenBank/DDBJ databases">
        <title>MicrobeNet Type strains.</title>
        <authorList>
            <person name="Nicholson A.C."/>
        </authorList>
    </citation>
    <scope>NUCLEOTIDE SEQUENCE [LARGE SCALE GENOMIC DNA]</scope>
    <source>
        <strain evidence="2 3">JCM 3224</strain>
    </source>
</reference>
<accession>A0A849C9C0</accession>
<dbReference type="AlphaFoldDB" id="A0A849C9C0"/>
<gene>
    <name evidence="2" type="ORF">HLB23_16530</name>
</gene>
<proteinExistence type="predicted"/>
<comment type="caution">
    <text evidence="2">The sequence shown here is derived from an EMBL/GenBank/DDBJ whole genome shotgun (WGS) entry which is preliminary data.</text>
</comment>
<name>A0A849C9C0_9NOCA</name>
<keyword evidence="3" id="KW-1185">Reference proteome</keyword>
<dbReference type="Proteomes" id="UP000586827">
    <property type="component" value="Unassembled WGS sequence"/>
</dbReference>
<dbReference type="EMBL" id="JABELX010000005">
    <property type="protein sequence ID" value="NNH71449.1"/>
    <property type="molecule type" value="Genomic_DNA"/>
</dbReference>
<organism evidence="2 3">
    <name type="scientific">Nocardia uniformis</name>
    <dbReference type="NCBI Taxonomy" id="53432"/>
    <lineage>
        <taxon>Bacteria</taxon>
        <taxon>Bacillati</taxon>
        <taxon>Actinomycetota</taxon>
        <taxon>Actinomycetes</taxon>
        <taxon>Mycobacteriales</taxon>
        <taxon>Nocardiaceae</taxon>
        <taxon>Nocardia</taxon>
    </lineage>
</organism>